<dbReference type="SUPFAM" id="SSF53300">
    <property type="entry name" value="vWA-like"/>
    <property type="match status" value="1"/>
</dbReference>
<evidence type="ECO:0000259" key="3">
    <source>
        <dbReference type="PROSITE" id="PS50234"/>
    </source>
</evidence>
<dbReference type="Gene3D" id="3.40.50.410">
    <property type="entry name" value="von Willebrand factor, type A domain"/>
    <property type="match status" value="1"/>
</dbReference>
<feature type="compositionally biased region" description="Acidic residues" evidence="1">
    <location>
        <begin position="607"/>
        <end position="634"/>
    </location>
</feature>
<evidence type="ECO:0000313" key="5">
    <source>
        <dbReference type="Proteomes" id="UP001069090"/>
    </source>
</evidence>
<dbReference type="AlphaFoldDB" id="A0A9J6RIH2"/>
<dbReference type="CDD" id="cd00198">
    <property type="entry name" value="vWFA"/>
    <property type="match status" value="1"/>
</dbReference>
<feature type="region of interest" description="Disordered" evidence="1">
    <location>
        <begin position="607"/>
        <end position="678"/>
    </location>
</feature>
<comment type="caution">
    <text evidence="4">The sequence shown here is derived from an EMBL/GenBank/DDBJ whole genome shotgun (WGS) entry which is preliminary data.</text>
</comment>
<name>A0A9J6RIH2_9GAMM</name>
<feature type="transmembrane region" description="Helical" evidence="2">
    <location>
        <begin position="567"/>
        <end position="588"/>
    </location>
</feature>
<dbReference type="SMART" id="SM00327">
    <property type="entry name" value="VWA"/>
    <property type="match status" value="1"/>
</dbReference>
<evidence type="ECO:0000256" key="2">
    <source>
        <dbReference type="SAM" id="Phobius"/>
    </source>
</evidence>
<proteinExistence type="predicted"/>
<dbReference type="Proteomes" id="UP001069090">
    <property type="component" value="Unassembled WGS sequence"/>
</dbReference>
<dbReference type="InterPro" id="IPR002035">
    <property type="entry name" value="VWF_A"/>
</dbReference>
<sequence>MMAIARGLITLWILLGVNLAVNAQSMEAALADAAKAPDVRVVIDISGSMKSNDPENLRRPALELLVKLFPEQAKAGVWTFGQWVNMLVKHGQVDDKWRDNAILAAQKINSVALHTNIPLALEKAAMDLTKLDPNYATHMILLTDGMVDVSKSKQENLAARDKIINEILPKLRDAGITIHTVALSKNADSELMERLAVETNGLTAVAETAEELMAVFLQAFDAAAPAEQLPLEGNRFMVDSSIEEFTALIFKKPGSDPAILVAPDNKRSTEAKHDSDTSWFSDKNYELITVKSPYEGEWQLAADLEPGSRVTIVSNLSLVVSRLPASMFVGTDSELSVLLQEQGKTIMDPNLLSLVDVEVNIKRRDDEQSWQLSLSDNGAPNNGLFSRELAMLAEAGVYDISVRADGKSFQREQKQTIAVRETFDIRQLTSDDMPPNHSVSLFAQNPAIDTEGSTVLAKVKSPDGSTALKAVKVIKDRTWQLDLVGVEQSGSYWVNFEATGQYKTGGRFDYASDVIEIVHTVPGSPLLAAPEPVVEPEPEPEPEPVKPETPVVDQQPPAEQGLSMADILLYVGIALGNIITIALGYFAYKMVMGADKSEVLGQSDDIEPEATAEQESPSEPEPAVEPESEPEPEPEPQASPEPDTGDMDLDLGEPADLEEAPADAAEPEPAAEEAGIEVDLESEIELDDEDLEDLADVDDILDLPDEAIDIEPDKK</sequence>
<dbReference type="PROSITE" id="PS50234">
    <property type="entry name" value="VWFA"/>
    <property type="match status" value="1"/>
</dbReference>
<keyword evidence="2" id="KW-1133">Transmembrane helix</keyword>
<reference evidence="4 5" key="1">
    <citation type="submission" date="2022-12" db="EMBL/GenBank/DDBJ databases">
        <title>Dasania phycosphaerae sp. nov., isolated from particulate material of the south coast of Korea.</title>
        <authorList>
            <person name="Jiang Y."/>
        </authorList>
    </citation>
    <scope>NUCLEOTIDE SEQUENCE [LARGE SCALE GENOMIC DNA]</scope>
    <source>
        <strain evidence="4 5">GY-19</strain>
    </source>
</reference>
<feature type="region of interest" description="Disordered" evidence="1">
    <location>
        <begin position="526"/>
        <end position="556"/>
    </location>
</feature>
<evidence type="ECO:0000313" key="4">
    <source>
        <dbReference type="EMBL" id="MCZ0864170.1"/>
    </source>
</evidence>
<keyword evidence="2" id="KW-0812">Transmembrane</keyword>
<accession>A0A9J6RIH2</accession>
<organism evidence="4 5">
    <name type="scientific">Dasania phycosphaerae</name>
    <dbReference type="NCBI Taxonomy" id="2950436"/>
    <lineage>
        <taxon>Bacteria</taxon>
        <taxon>Pseudomonadati</taxon>
        <taxon>Pseudomonadota</taxon>
        <taxon>Gammaproteobacteria</taxon>
        <taxon>Cellvibrionales</taxon>
        <taxon>Spongiibacteraceae</taxon>
        <taxon>Dasania</taxon>
    </lineage>
</organism>
<dbReference type="Pfam" id="PF00092">
    <property type="entry name" value="VWA"/>
    <property type="match status" value="1"/>
</dbReference>
<keyword evidence="2" id="KW-0472">Membrane</keyword>
<gene>
    <name evidence="4" type="ORF">O0V09_03100</name>
</gene>
<dbReference type="RefSeq" id="WP_258330325.1">
    <property type="nucleotide sequence ID" value="NZ_JAPTGG010000002.1"/>
</dbReference>
<keyword evidence="5" id="KW-1185">Reference proteome</keyword>
<dbReference type="InterPro" id="IPR036465">
    <property type="entry name" value="vWFA_dom_sf"/>
</dbReference>
<protein>
    <submittedName>
        <fullName evidence="4">VWA domain-containing protein</fullName>
    </submittedName>
</protein>
<feature type="domain" description="VWFA" evidence="3">
    <location>
        <begin position="38"/>
        <end position="220"/>
    </location>
</feature>
<dbReference type="EMBL" id="JAPTGG010000002">
    <property type="protein sequence ID" value="MCZ0864170.1"/>
    <property type="molecule type" value="Genomic_DNA"/>
</dbReference>
<feature type="compositionally biased region" description="Acidic residues" evidence="1">
    <location>
        <begin position="643"/>
        <end position="678"/>
    </location>
</feature>
<evidence type="ECO:0000256" key="1">
    <source>
        <dbReference type="SAM" id="MobiDB-lite"/>
    </source>
</evidence>